<proteinExistence type="predicted"/>
<sequence>GTRARFCLKRKWLLRSSPYLLNLLHEIKRNIVGFLKSIRVLTSGQIVGAWIDQ</sequence>
<reference evidence="1" key="1">
    <citation type="submission" date="2023-10" db="EMBL/GenBank/DDBJ databases">
        <authorList>
            <person name="Domelevo Entfellner J.-B."/>
        </authorList>
    </citation>
    <scope>NUCLEOTIDE SEQUENCE</scope>
</reference>
<gene>
    <name evidence="1" type="ORF">AYBTSS11_LOCUS22369</name>
</gene>
<evidence type="ECO:0000313" key="2">
    <source>
        <dbReference type="Proteomes" id="UP001189624"/>
    </source>
</evidence>
<dbReference type="AlphaFoldDB" id="A0AA86VML5"/>
<protein>
    <submittedName>
        <fullName evidence="1">Uncharacterized protein</fullName>
    </submittedName>
</protein>
<dbReference type="Gramene" id="rna-AYBTSS11_LOCUS22369">
    <property type="protein sequence ID" value="CAJ1969647.1"/>
    <property type="gene ID" value="gene-AYBTSS11_LOCUS22369"/>
</dbReference>
<accession>A0AA86VML5</accession>
<name>A0AA86VML5_9FABA</name>
<keyword evidence="2" id="KW-1185">Reference proteome</keyword>
<dbReference type="Proteomes" id="UP001189624">
    <property type="component" value="Chromosome 7"/>
</dbReference>
<dbReference type="EMBL" id="OY731404">
    <property type="protein sequence ID" value="CAJ1969647.1"/>
    <property type="molecule type" value="Genomic_DNA"/>
</dbReference>
<evidence type="ECO:0000313" key="1">
    <source>
        <dbReference type="EMBL" id="CAJ1969647.1"/>
    </source>
</evidence>
<organism evidence="1 2">
    <name type="scientific">Sphenostylis stenocarpa</name>
    <dbReference type="NCBI Taxonomy" id="92480"/>
    <lineage>
        <taxon>Eukaryota</taxon>
        <taxon>Viridiplantae</taxon>
        <taxon>Streptophyta</taxon>
        <taxon>Embryophyta</taxon>
        <taxon>Tracheophyta</taxon>
        <taxon>Spermatophyta</taxon>
        <taxon>Magnoliopsida</taxon>
        <taxon>eudicotyledons</taxon>
        <taxon>Gunneridae</taxon>
        <taxon>Pentapetalae</taxon>
        <taxon>rosids</taxon>
        <taxon>fabids</taxon>
        <taxon>Fabales</taxon>
        <taxon>Fabaceae</taxon>
        <taxon>Papilionoideae</taxon>
        <taxon>50 kb inversion clade</taxon>
        <taxon>NPAAA clade</taxon>
        <taxon>indigoferoid/millettioid clade</taxon>
        <taxon>Phaseoleae</taxon>
        <taxon>Sphenostylis</taxon>
    </lineage>
</organism>
<feature type="non-terminal residue" evidence="1">
    <location>
        <position position="1"/>
    </location>
</feature>